<gene>
    <name evidence="1" type="ORF">SYYSPA8_34530</name>
</gene>
<evidence type="ECO:0000313" key="1">
    <source>
        <dbReference type="EMBL" id="GLF99525.1"/>
    </source>
</evidence>
<feature type="non-terminal residue" evidence="1">
    <location>
        <position position="38"/>
    </location>
</feature>
<dbReference type="Proteomes" id="UP001291653">
    <property type="component" value="Unassembled WGS sequence"/>
</dbReference>
<protein>
    <submittedName>
        <fullName evidence="1">Uncharacterized protein</fullName>
    </submittedName>
</protein>
<sequence>MAGRHEVPVDPQAGPVEEFAFGLRKLRVEAGQPTYRVL</sequence>
<keyword evidence="2" id="KW-1185">Reference proteome</keyword>
<accession>A0ABQ5PAC7</accession>
<comment type="caution">
    <text evidence="1">The sequence shown here is derived from an EMBL/GenBank/DDBJ whole genome shotgun (WGS) entry which is preliminary data.</text>
</comment>
<dbReference type="EMBL" id="BSBI01000021">
    <property type="protein sequence ID" value="GLF99525.1"/>
    <property type="molecule type" value="Genomic_DNA"/>
</dbReference>
<evidence type="ECO:0000313" key="2">
    <source>
        <dbReference type="Proteomes" id="UP001291653"/>
    </source>
</evidence>
<proteinExistence type="predicted"/>
<name>A0ABQ5PAC7_9ACTN</name>
<reference evidence="1 2" key="1">
    <citation type="submission" date="2022-10" db="EMBL/GenBank/DDBJ databases">
        <title>Draft genome sequence of Streptomyces sp. YSPA8.</title>
        <authorList>
            <person name="Moriuchi R."/>
            <person name="Dohra H."/>
            <person name="Yamamura H."/>
            <person name="Kodani S."/>
        </authorList>
    </citation>
    <scope>NUCLEOTIDE SEQUENCE [LARGE SCALE GENOMIC DNA]</scope>
    <source>
        <strain evidence="1 2">YSPA8</strain>
    </source>
</reference>
<organism evidence="1 2">
    <name type="scientific">Streptomyces yaizuensis</name>
    <dbReference type="NCBI Taxonomy" id="2989713"/>
    <lineage>
        <taxon>Bacteria</taxon>
        <taxon>Bacillati</taxon>
        <taxon>Actinomycetota</taxon>
        <taxon>Actinomycetes</taxon>
        <taxon>Kitasatosporales</taxon>
        <taxon>Streptomycetaceae</taxon>
        <taxon>Streptomyces</taxon>
    </lineage>
</organism>